<dbReference type="AlphaFoldDB" id="A0AAV4PGY6"/>
<proteinExistence type="predicted"/>
<comment type="caution">
    <text evidence="1">The sequence shown here is derived from an EMBL/GenBank/DDBJ whole genome shotgun (WGS) entry which is preliminary data.</text>
</comment>
<dbReference type="EMBL" id="BPLR01004367">
    <property type="protein sequence ID" value="GIX94377.1"/>
    <property type="molecule type" value="Genomic_DNA"/>
</dbReference>
<evidence type="ECO:0000313" key="1">
    <source>
        <dbReference type="EMBL" id="GIX94377.1"/>
    </source>
</evidence>
<accession>A0AAV4PGY6</accession>
<organism evidence="1 2">
    <name type="scientific">Caerostris extrusa</name>
    <name type="common">Bark spider</name>
    <name type="synonym">Caerostris bankana</name>
    <dbReference type="NCBI Taxonomy" id="172846"/>
    <lineage>
        <taxon>Eukaryota</taxon>
        <taxon>Metazoa</taxon>
        <taxon>Ecdysozoa</taxon>
        <taxon>Arthropoda</taxon>
        <taxon>Chelicerata</taxon>
        <taxon>Arachnida</taxon>
        <taxon>Araneae</taxon>
        <taxon>Araneomorphae</taxon>
        <taxon>Entelegynae</taxon>
        <taxon>Araneoidea</taxon>
        <taxon>Araneidae</taxon>
        <taxon>Caerostris</taxon>
    </lineage>
</organism>
<sequence>MYIQCLVERRHFSAAFTVRAMGEKLRVALMGFEREHPPSIMKRYKSKRDLPDIPSTLITGCDKPYDFTYPPSVYIFPCVPINSEMISLMRFNAPPDATKKGPGHFLGPDWEESAKNAINTPKEGHKRIFTTITA</sequence>
<keyword evidence="2" id="KW-1185">Reference proteome</keyword>
<name>A0AAV4PGY6_CAEEX</name>
<dbReference type="Proteomes" id="UP001054945">
    <property type="component" value="Unassembled WGS sequence"/>
</dbReference>
<evidence type="ECO:0000313" key="2">
    <source>
        <dbReference type="Proteomes" id="UP001054945"/>
    </source>
</evidence>
<gene>
    <name evidence="1" type="ORF">CEXT_342791</name>
</gene>
<protein>
    <submittedName>
        <fullName evidence="1">Uncharacterized protein</fullName>
    </submittedName>
</protein>
<reference evidence="1 2" key="1">
    <citation type="submission" date="2021-06" db="EMBL/GenBank/DDBJ databases">
        <title>Caerostris extrusa draft genome.</title>
        <authorList>
            <person name="Kono N."/>
            <person name="Arakawa K."/>
        </authorList>
    </citation>
    <scope>NUCLEOTIDE SEQUENCE [LARGE SCALE GENOMIC DNA]</scope>
</reference>